<comment type="caution">
    <text evidence="1">The sequence shown here is derived from an EMBL/GenBank/DDBJ whole genome shotgun (WGS) entry which is preliminary data.</text>
</comment>
<gene>
    <name evidence="1" type="ORF">HAX54_044741</name>
</gene>
<protein>
    <submittedName>
        <fullName evidence="1">Uncharacterized protein</fullName>
    </submittedName>
</protein>
<organism evidence="1 2">
    <name type="scientific">Datura stramonium</name>
    <name type="common">Jimsonweed</name>
    <name type="synonym">Common thornapple</name>
    <dbReference type="NCBI Taxonomy" id="4076"/>
    <lineage>
        <taxon>Eukaryota</taxon>
        <taxon>Viridiplantae</taxon>
        <taxon>Streptophyta</taxon>
        <taxon>Embryophyta</taxon>
        <taxon>Tracheophyta</taxon>
        <taxon>Spermatophyta</taxon>
        <taxon>Magnoliopsida</taxon>
        <taxon>eudicotyledons</taxon>
        <taxon>Gunneridae</taxon>
        <taxon>Pentapetalae</taxon>
        <taxon>asterids</taxon>
        <taxon>lamiids</taxon>
        <taxon>Solanales</taxon>
        <taxon>Solanaceae</taxon>
        <taxon>Solanoideae</taxon>
        <taxon>Datureae</taxon>
        <taxon>Datura</taxon>
    </lineage>
</organism>
<feature type="non-terminal residue" evidence="1">
    <location>
        <position position="109"/>
    </location>
</feature>
<evidence type="ECO:0000313" key="1">
    <source>
        <dbReference type="EMBL" id="MCD7460911.1"/>
    </source>
</evidence>
<name>A0ABS8SPV9_DATST</name>
<accession>A0ABS8SPV9</accession>
<dbReference type="Proteomes" id="UP000823775">
    <property type="component" value="Unassembled WGS sequence"/>
</dbReference>
<proteinExistence type="predicted"/>
<evidence type="ECO:0000313" key="2">
    <source>
        <dbReference type="Proteomes" id="UP000823775"/>
    </source>
</evidence>
<keyword evidence="2" id="KW-1185">Reference proteome</keyword>
<reference evidence="1 2" key="1">
    <citation type="journal article" date="2021" name="BMC Genomics">
        <title>Datura genome reveals duplications of psychoactive alkaloid biosynthetic genes and high mutation rate following tissue culture.</title>
        <authorList>
            <person name="Rajewski A."/>
            <person name="Carter-House D."/>
            <person name="Stajich J."/>
            <person name="Litt A."/>
        </authorList>
    </citation>
    <scope>NUCLEOTIDE SEQUENCE [LARGE SCALE GENOMIC DNA]</scope>
    <source>
        <strain evidence="1">AR-01</strain>
    </source>
</reference>
<sequence>MTRREGDVMVRVGLRERNRGRSGFAAELSEVGRRGRGFIGEERKSGGREVVRYCCGDWVFAGNGSVGGWTWRGGKRRDAGEEGERREERLQRQFLCRHTGGWPEMERRT</sequence>
<dbReference type="EMBL" id="JACEIK010000686">
    <property type="protein sequence ID" value="MCD7460911.1"/>
    <property type="molecule type" value="Genomic_DNA"/>
</dbReference>